<proteinExistence type="predicted"/>
<dbReference type="EMBL" id="DVLX01000017">
    <property type="protein sequence ID" value="HIT98859.1"/>
    <property type="molecule type" value="Genomic_DNA"/>
</dbReference>
<sequence>MKTKLTKKTKRAICIYVIILLILYVVVEILPRVTDIFETTQVLEPGTLTLSYETTGYFIKNESIGVAEETGEIQYLVSSGTAVKKGHEVVSVDPSGKSSGEQTRFSEYMDKLKGYEEIYTEYTAPISGVFSLTIDGYEDYFTPENMEKIKRETVEGLSYKSANLERNSVISGEPIFKVSGDDAWYILCWMDGKSVENYPEGNDVVLQLPDGDVEADVYKVIKEGKDEYRVIFHLDVYYESFAESRAEDMTVVASDNYGLIVDNGAIVEKDGNEGVYIKNKNGRYIFKRIKVISTDGEESVIEDASFTDEDGNQVDTVDVYDEVLKHPESVLEKDLEQEKNSKQGEGA</sequence>
<evidence type="ECO:0008006" key="6">
    <source>
        <dbReference type="Google" id="ProtNLM"/>
    </source>
</evidence>
<comment type="caution">
    <text evidence="4">The sequence shown here is derived from an EMBL/GenBank/DDBJ whole genome shotgun (WGS) entry which is preliminary data.</text>
</comment>
<reference evidence="4" key="1">
    <citation type="submission" date="2020-10" db="EMBL/GenBank/DDBJ databases">
        <authorList>
            <person name="Gilroy R."/>
        </authorList>
    </citation>
    <scope>NUCLEOTIDE SEQUENCE</scope>
    <source>
        <strain evidence="4">CHK176-22527</strain>
    </source>
</reference>
<evidence type="ECO:0000259" key="3">
    <source>
        <dbReference type="Pfam" id="PF26018"/>
    </source>
</evidence>
<dbReference type="InterPro" id="IPR058729">
    <property type="entry name" value="Beta-barrel_RND-rel"/>
</dbReference>
<dbReference type="InterPro" id="IPR058709">
    <property type="entry name" value="BSH_RND-rel"/>
</dbReference>
<accession>A0A9D1HC39</accession>
<name>A0A9D1HC39_9FIRM</name>
<protein>
    <recommendedName>
        <fullName evidence="6">Membrane fusion protein</fullName>
    </recommendedName>
</protein>
<evidence type="ECO:0000313" key="5">
    <source>
        <dbReference type="Proteomes" id="UP000824159"/>
    </source>
</evidence>
<evidence type="ECO:0000313" key="4">
    <source>
        <dbReference type="EMBL" id="HIT98859.1"/>
    </source>
</evidence>
<feature type="domain" description="RND related beta-barrel" evidence="2">
    <location>
        <begin position="184"/>
        <end position="254"/>
    </location>
</feature>
<gene>
    <name evidence="4" type="ORF">IAD12_01205</name>
</gene>
<dbReference type="AlphaFoldDB" id="A0A9D1HC39"/>
<evidence type="ECO:0000256" key="1">
    <source>
        <dbReference type="SAM" id="Phobius"/>
    </source>
</evidence>
<reference evidence="4" key="2">
    <citation type="journal article" date="2021" name="PeerJ">
        <title>Extensive microbial diversity within the chicken gut microbiome revealed by metagenomics and culture.</title>
        <authorList>
            <person name="Gilroy R."/>
            <person name="Ravi A."/>
            <person name="Getino M."/>
            <person name="Pursley I."/>
            <person name="Horton D.L."/>
            <person name="Alikhan N.F."/>
            <person name="Baker D."/>
            <person name="Gharbi K."/>
            <person name="Hall N."/>
            <person name="Watson M."/>
            <person name="Adriaenssens E.M."/>
            <person name="Foster-Nyarko E."/>
            <person name="Jarju S."/>
            <person name="Secka A."/>
            <person name="Antonio M."/>
            <person name="Oren A."/>
            <person name="Chaudhuri R.R."/>
            <person name="La Ragione R."/>
            <person name="Hildebrand F."/>
            <person name="Pallen M.J."/>
        </authorList>
    </citation>
    <scope>NUCLEOTIDE SEQUENCE</scope>
    <source>
        <strain evidence="4">CHK176-22527</strain>
    </source>
</reference>
<feature type="transmembrane region" description="Helical" evidence="1">
    <location>
        <begin position="12"/>
        <end position="30"/>
    </location>
</feature>
<dbReference type="Pfam" id="PF26018">
    <property type="entry name" value="BSH_RND_rel"/>
    <property type="match status" value="1"/>
</dbReference>
<dbReference type="Pfam" id="PF26011">
    <property type="entry name" value="Beta-barrel_RND_rel"/>
    <property type="match status" value="1"/>
</dbReference>
<feature type="domain" description="RND related barrel-sandwich hybrid" evidence="3">
    <location>
        <begin position="66"/>
        <end position="179"/>
    </location>
</feature>
<dbReference type="Proteomes" id="UP000824159">
    <property type="component" value="Unassembled WGS sequence"/>
</dbReference>
<organism evidence="4 5">
    <name type="scientific">Candidatus Allocopromorpha excrementavium</name>
    <dbReference type="NCBI Taxonomy" id="2840741"/>
    <lineage>
        <taxon>Bacteria</taxon>
        <taxon>Bacillati</taxon>
        <taxon>Bacillota</taxon>
        <taxon>Clostridia</taxon>
        <taxon>Eubacteriales</taxon>
        <taxon>Eubacteriaceae</taxon>
        <taxon>Eubacteriaceae incertae sedis</taxon>
        <taxon>Candidatus Allocopromorpha</taxon>
    </lineage>
</organism>
<keyword evidence="1" id="KW-0472">Membrane</keyword>
<keyword evidence="1" id="KW-1133">Transmembrane helix</keyword>
<keyword evidence="1" id="KW-0812">Transmembrane</keyword>
<evidence type="ECO:0000259" key="2">
    <source>
        <dbReference type="Pfam" id="PF26011"/>
    </source>
</evidence>